<reference evidence="1" key="2">
    <citation type="journal article" date="2019" name="IMA Fungus">
        <title>Genome sequencing and comparison of five Tilletia species to identify candidate genes for the detection of regulated species infecting wheat.</title>
        <authorList>
            <person name="Nguyen H.D.T."/>
            <person name="Sultana T."/>
            <person name="Kesanakurti P."/>
            <person name="Hambleton S."/>
        </authorList>
    </citation>
    <scope>NUCLEOTIDE SEQUENCE</scope>
    <source>
        <strain evidence="1">DAOMC 238032</strain>
    </source>
</reference>
<dbReference type="EMBL" id="LWDD02003345">
    <property type="protein sequence ID" value="KAE8237376.1"/>
    <property type="molecule type" value="Genomic_DNA"/>
</dbReference>
<proteinExistence type="predicted"/>
<accession>A0A177SYG8</accession>
<feature type="non-terminal residue" evidence="1">
    <location>
        <position position="1"/>
    </location>
</feature>
<organism evidence="1 2">
    <name type="scientific">Tilletia caries</name>
    <name type="common">wheat bunt fungus</name>
    <dbReference type="NCBI Taxonomy" id="13290"/>
    <lineage>
        <taxon>Eukaryota</taxon>
        <taxon>Fungi</taxon>
        <taxon>Dikarya</taxon>
        <taxon>Basidiomycota</taxon>
        <taxon>Ustilaginomycotina</taxon>
        <taxon>Exobasidiomycetes</taxon>
        <taxon>Tilletiales</taxon>
        <taxon>Tilletiaceae</taxon>
        <taxon>Tilletia</taxon>
    </lineage>
</organism>
<reference evidence="1" key="1">
    <citation type="submission" date="2016-04" db="EMBL/GenBank/DDBJ databases">
        <authorList>
            <person name="Nguyen H.D."/>
            <person name="Kesanakurti P."/>
            <person name="Cullis J."/>
            <person name="Levesque C.A."/>
            <person name="Hambleton S."/>
        </authorList>
    </citation>
    <scope>NUCLEOTIDE SEQUENCE</scope>
    <source>
        <strain evidence="1">DAOMC 238032</strain>
    </source>
</reference>
<comment type="caution">
    <text evidence="1">The sequence shown here is derived from an EMBL/GenBank/DDBJ whole genome shotgun (WGS) entry which is preliminary data.</text>
</comment>
<dbReference type="Proteomes" id="UP000077671">
    <property type="component" value="Unassembled WGS sequence"/>
</dbReference>
<evidence type="ECO:0000313" key="1">
    <source>
        <dbReference type="EMBL" id="KAE8237376.1"/>
    </source>
</evidence>
<evidence type="ECO:0000313" key="2">
    <source>
        <dbReference type="Proteomes" id="UP000077671"/>
    </source>
</evidence>
<name>A0A177SYG8_9BASI</name>
<gene>
    <name evidence="1" type="ORF">A4X03_0g9137</name>
</gene>
<protein>
    <submittedName>
        <fullName evidence="1">Uncharacterized protein</fullName>
    </submittedName>
</protein>
<sequence>FLFFPFYVRPIRDPHRPPTTGKSGALITWQVQKERHIILQFSHYHYQKQTFQGRLDYWTSINGLAASSTAQFPVRALGRRSKDMAAILLADLQKDVDELDEDEEEEQGLLADVHLPDPIRPHDAPVSAAKARFDVEKSKKELCMAALAFFDDLHAMTTGKSEPIRDLVHYARVEDSVTQTLYDKFFIPAYMCLGTISMLIGGSRNVLSYPNDRNGYDDTLDVPRCTTQERWKQLEGLLTKSYSGYAAFLMQVTRKKEKKKNVTFELDCMARSMRQY</sequence>
<dbReference type="AlphaFoldDB" id="A0A177SYG8"/>